<reference evidence="2 3" key="1">
    <citation type="submission" date="2024-07" db="EMBL/GenBank/DDBJ databases">
        <title>The genome sequence of type strain Sediminicola luteus GDMCC 1.2596T.</title>
        <authorList>
            <person name="Liu Y."/>
        </authorList>
    </citation>
    <scope>NUCLEOTIDE SEQUENCE [LARGE SCALE GENOMIC DNA]</scope>
    <source>
        <strain evidence="2 3">GDMCC 1.2596</strain>
    </source>
</reference>
<protein>
    <recommendedName>
        <fullName evidence="4">Peptidase S74 domain-containing protein</fullName>
    </recommendedName>
</protein>
<evidence type="ECO:0008006" key="4">
    <source>
        <dbReference type="Google" id="ProtNLM"/>
    </source>
</evidence>
<evidence type="ECO:0000313" key="2">
    <source>
        <dbReference type="EMBL" id="MET7030846.1"/>
    </source>
</evidence>
<feature type="non-terminal residue" evidence="2">
    <location>
        <position position="1"/>
    </location>
</feature>
<feature type="coiled-coil region" evidence="1">
    <location>
        <begin position="258"/>
        <end position="292"/>
    </location>
</feature>
<name>A0ABV2TZZ5_9FLAO</name>
<keyword evidence="1" id="KW-0175">Coiled coil</keyword>
<gene>
    <name evidence="2" type="ORF">ABXZ32_15690</name>
</gene>
<evidence type="ECO:0000313" key="3">
    <source>
        <dbReference type="Proteomes" id="UP001549773"/>
    </source>
</evidence>
<comment type="caution">
    <text evidence="2">The sequence shown here is derived from an EMBL/GenBank/DDBJ whole genome shotgun (WGS) entry which is preliminary data.</text>
</comment>
<organism evidence="2 3">
    <name type="scientific">Sediminicola luteus</name>
    <dbReference type="NCBI Taxonomy" id="319238"/>
    <lineage>
        <taxon>Bacteria</taxon>
        <taxon>Pseudomonadati</taxon>
        <taxon>Bacteroidota</taxon>
        <taxon>Flavobacteriia</taxon>
        <taxon>Flavobacteriales</taxon>
        <taxon>Flavobacteriaceae</taxon>
        <taxon>Sediminicola</taxon>
    </lineage>
</organism>
<dbReference type="EMBL" id="JBEWYP010000012">
    <property type="protein sequence ID" value="MET7030846.1"/>
    <property type="molecule type" value="Genomic_DNA"/>
</dbReference>
<proteinExistence type="predicted"/>
<sequence>GITSTQIFDGTIATADIADNNVTPAKIAVGADGQVLTTSGTNVVWAAPTAGQNLFDANFTLVSNRTHNLGGNDFILGGSGNVAIGTLPGAPTSKLDVDGTISARNGFAANIGSVGNPGYGFYTETNMGMYRAGASQLAFSTGGTEALRIDASQNVGIGETNPTRKLHVGGDLQVDTEVWVGATLVHPDYVFEKYFLGNSSLKKDYEFSTLEKVAQFVEKHHHLPGIKSAEEVKKDGFWNLSESNLQNLEKIEELFLHTIEQEKKIQNLKYENEVLSQELKSLRKDLEGIKALIKKE</sequence>
<keyword evidence="3" id="KW-1185">Reference proteome</keyword>
<dbReference type="Proteomes" id="UP001549773">
    <property type="component" value="Unassembled WGS sequence"/>
</dbReference>
<accession>A0ABV2TZZ5</accession>
<evidence type="ECO:0000256" key="1">
    <source>
        <dbReference type="SAM" id="Coils"/>
    </source>
</evidence>